<dbReference type="Proteomes" id="UP000245820">
    <property type="component" value="Chromosome"/>
</dbReference>
<evidence type="ECO:0000313" key="6">
    <source>
        <dbReference type="EMBL" id="AWL03137.1"/>
    </source>
</evidence>
<dbReference type="RefSeq" id="WP_109343545.1">
    <property type="nucleotide sequence ID" value="NZ_CP029343.1"/>
</dbReference>
<dbReference type="AlphaFoldDB" id="A0A2S2DCS1"/>
<dbReference type="SMART" id="SM00342">
    <property type="entry name" value="HTH_ARAC"/>
    <property type="match status" value="1"/>
</dbReference>
<protein>
    <submittedName>
        <fullName evidence="6">AraC family transcriptional regulator</fullName>
    </submittedName>
</protein>
<reference evidence="6 7" key="1">
    <citation type="submission" date="2018-05" db="EMBL/GenBank/DDBJ databases">
        <title>Complete genome sequence of Massilia oculi sp. nov. CCUG 43427T (=DSM 26321T), the type strain of M. oculi, and comparison with genome sequences of other Massilia strains.</title>
        <authorList>
            <person name="Zhu B."/>
        </authorList>
    </citation>
    <scope>NUCLEOTIDE SEQUENCE [LARGE SCALE GENOMIC DNA]</scope>
    <source>
        <strain evidence="6 7">CCUG 43427</strain>
    </source>
</reference>
<dbReference type="Gene3D" id="1.10.10.60">
    <property type="entry name" value="Homeodomain-like"/>
    <property type="match status" value="1"/>
</dbReference>
<dbReference type="OrthoDB" id="8737325at2"/>
<name>A0A2S2DCS1_9BURK</name>
<evidence type="ECO:0000259" key="5">
    <source>
        <dbReference type="PROSITE" id="PS01124"/>
    </source>
</evidence>
<keyword evidence="2" id="KW-0238">DNA-binding</keyword>
<feature type="transmembrane region" description="Helical" evidence="4">
    <location>
        <begin position="223"/>
        <end position="243"/>
    </location>
</feature>
<dbReference type="Pfam" id="PF12833">
    <property type="entry name" value="HTH_18"/>
    <property type="match status" value="1"/>
</dbReference>
<dbReference type="GO" id="GO:0003700">
    <property type="term" value="F:DNA-binding transcription factor activity"/>
    <property type="evidence" value="ECO:0007669"/>
    <property type="project" value="InterPro"/>
</dbReference>
<evidence type="ECO:0000256" key="3">
    <source>
        <dbReference type="ARBA" id="ARBA00023163"/>
    </source>
</evidence>
<sequence length="433" mass="46794">MHAFQRRALLAFVGLLMASILLGLAGYRRSFLDVALLSGPGDGQAAWRVVPGGDASAGGASNVRVLDDGRRLRMALTVASGPAYPYAQANLFFAGADGEPAHADLTRYASISFVATCAPRNTLSLVAPTFEEGLSRRGDPASYRAPASFFSCSEQGSRVELDLTRMETPQWWFAHSGLPLSRQSYSLDQVPKLAIGSTFQTPRDVPLVVDVSSLTLHGRDLRWIFVPATALLLAWAGFGLWLFRAHARALRRELQDKLQKDLPIVAYQQLSLELPLEPRRDREKAAILQALASRYSDAELDLDAVVQAAGVNRNKVNEILKAELGFTFTGYLNKLRLTEAARLLAEKGSATVSEIAHTVGYNNASYFNKLFRQEYGCTPKAFRASLSGAPDAVAGQDTCTDTSGTIASTIRMTHATAGGAAYAGHSSPRKCDP</sequence>
<keyword evidence="3" id="KW-0804">Transcription</keyword>
<dbReference type="PANTHER" id="PTHR43280:SF27">
    <property type="entry name" value="TRANSCRIPTIONAL REGULATOR MTLR"/>
    <property type="match status" value="1"/>
</dbReference>
<evidence type="ECO:0000256" key="2">
    <source>
        <dbReference type="ARBA" id="ARBA00023125"/>
    </source>
</evidence>
<dbReference type="InterPro" id="IPR018062">
    <property type="entry name" value="HTH_AraC-typ_CS"/>
</dbReference>
<dbReference type="SUPFAM" id="SSF46689">
    <property type="entry name" value="Homeodomain-like"/>
    <property type="match status" value="1"/>
</dbReference>
<proteinExistence type="predicted"/>
<evidence type="ECO:0000256" key="1">
    <source>
        <dbReference type="ARBA" id="ARBA00023015"/>
    </source>
</evidence>
<dbReference type="InterPro" id="IPR020449">
    <property type="entry name" value="Tscrpt_reg_AraC-type_HTH"/>
</dbReference>
<dbReference type="PANTHER" id="PTHR43280">
    <property type="entry name" value="ARAC-FAMILY TRANSCRIPTIONAL REGULATOR"/>
    <property type="match status" value="1"/>
</dbReference>
<accession>A0A2S2DCS1</accession>
<keyword evidence="4" id="KW-0472">Membrane</keyword>
<dbReference type="EMBL" id="CP029343">
    <property type="protein sequence ID" value="AWL03137.1"/>
    <property type="molecule type" value="Genomic_DNA"/>
</dbReference>
<feature type="domain" description="HTH araC/xylS-type" evidence="5">
    <location>
        <begin position="285"/>
        <end position="385"/>
    </location>
</feature>
<evidence type="ECO:0000313" key="7">
    <source>
        <dbReference type="Proteomes" id="UP000245820"/>
    </source>
</evidence>
<organism evidence="6 7">
    <name type="scientific">Massilia oculi</name>
    <dbReference type="NCBI Taxonomy" id="945844"/>
    <lineage>
        <taxon>Bacteria</taxon>
        <taxon>Pseudomonadati</taxon>
        <taxon>Pseudomonadota</taxon>
        <taxon>Betaproteobacteria</taxon>
        <taxon>Burkholderiales</taxon>
        <taxon>Oxalobacteraceae</taxon>
        <taxon>Telluria group</taxon>
        <taxon>Massilia</taxon>
    </lineage>
</organism>
<dbReference type="PROSITE" id="PS00041">
    <property type="entry name" value="HTH_ARAC_FAMILY_1"/>
    <property type="match status" value="1"/>
</dbReference>
<dbReference type="InterPro" id="IPR009057">
    <property type="entry name" value="Homeodomain-like_sf"/>
</dbReference>
<gene>
    <name evidence="6" type="ORF">DIR46_00800</name>
</gene>
<keyword evidence="4" id="KW-0812">Transmembrane</keyword>
<dbReference type="PROSITE" id="PS01124">
    <property type="entry name" value="HTH_ARAC_FAMILY_2"/>
    <property type="match status" value="1"/>
</dbReference>
<keyword evidence="7" id="KW-1185">Reference proteome</keyword>
<dbReference type="GO" id="GO:0043565">
    <property type="term" value="F:sequence-specific DNA binding"/>
    <property type="evidence" value="ECO:0007669"/>
    <property type="project" value="InterPro"/>
</dbReference>
<dbReference type="InterPro" id="IPR018060">
    <property type="entry name" value="HTH_AraC"/>
</dbReference>
<dbReference type="KEGG" id="mtim:DIR46_00800"/>
<keyword evidence="4" id="KW-1133">Transmembrane helix</keyword>
<dbReference type="PRINTS" id="PR00032">
    <property type="entry name" value="HTHARAC"/>
</dbReference>
<keyword evidence="1" id="KW-0805">Transcription regulation</keyword>
<evidence type="ECO:0000256" key="4">
    <source>
        <dbReference type="SAM" id="Phobius"/>
    </source>
</evidence>